<dbReference type="RefSeq" id="WP_074217329.1">
    <property type="nucleotide sequence ID" value="NZ_FSRG01000006.1"/>
</dbReference>
<organism evidence="1 2">
    <name type="scientific">Halodesulfovibrio marinisediminis DSM 17456</name>
    <dbReference type="NCBI Taxonomy" id="1121457"/>
    <lineage>
        <taxon>Bacteria</taxon>
        <taxon>Pseudomonadati</taxon>
        <taxon>Thermodesulfobacteriota</taxon>
        <taxon>Desulfovibrionia</taxon>
        <taxon>Desulfovibrionales</taxon>
        <taxon>Desulfovibrionaceae</taxon>
        <taxon>Halodesulfovibrio</taxon>
    </lineage>
</organism>
<dbReference type="Pfam" id="PF05932">
    <property type="entry name" value="CesT"/>
    <property type="match status" value="1"/>
</dbReference>
<dbReference type="OrthoDB" id="5455207at2"/>
<reference evidence="2" key="1">
    <citation type="submission" date="2016-11" db="EMBL/GenBank/DDBJ databases">
        <authorList>
            <person name="Varghese N."/>
            <person name="Submissions S."/>
        </authorList>
    </citation>
    <scope>NUCLEOTIDE SEQUENCE [LARGE SCALE GENOMIC DNA]</scope>
    <source>
        <strain evidence="2">DSM 17456</strain>
    </source>
</reference>
<accession>A0A1N6I9Y9</accession>
<dbReference type="Proteomes" id="UP000184694">
    <property type="component" value="Unassembled WGS sequence"/>
</dbReference>
<dbReference type="AlphaFoldDB" id="A0A1N6I9Y9"/>
<keyword evidence="2" id="KW-1185">Reference proteome</keyword>
<gene>
    <name evidence="1" type="ORF">SAMN02745161_2559</name>
</gene>
<protein>
    <submittedName>
        <fullName evidence="1">Tir chaperone protein (CesT) family protein</fullName>
    </submittedName>
</protein>
<dbReference type="CDD" id="cd16364">
    <property type="entry name" value="T3SC_I-like"/>
    <property type="match status" value="1"/>
</dbReference>
<dbReference type="InterPro" id="IPR010261">
    <property type="entry name" value="Tir_chaperone"/>
</dbReference>
<dbReference type="GO" id="GO:0030254">
    <property type="term" value="P:protein secretion by the type III secretion system"/>
    <property type="evidence" value="ECO:0007669"/>
    <property type="project" value="InterPro"/>
</dbReference>
<name>A0A1N6I9Y9_9BACT</name>
<dbReference type="EMBL" id="FSRG01000006">
    <property type="protein sequence ID" value="SIO28848.1"/>
    <property type="molecule type" value="Genomic_DNA"/>
</dbReference>
<sequence length="155" mass="17258">MQSKFVEMLKRFGNSVDLEGFEPSDTGACSLVFDGIIVNLELRKKTGLLFIYSTLGFLPDSGRESLYRSLLAANVFFEKTQGATLGIDENSDVVILQYQVPFLSLDDESFYLTIENFVNVADLWVTRLEKIAQEDVNDSAAESTTPDMPIVGIKI</sequence>
<proteinExistence type="predicted"/>
<dbReference type="Gene3D" id="3.30.1460.10">
    <property type="match status" value="1"/>
</dbReference>
<evidence type="ECO:0000313" key="1">
    <source>
        <dbReference type="EMBL" id="SIO28848.1"/>
    </source>
</evidence>
<evidence type="ECO:0000313" key="2">
    <source>
        <dbReference type="Proteomes" id="UP000184694"/>
    </source>
</evidence>
<dbReference type="SUPFAM" id="SSF69635">
    <property type="entry name" value="Type III secretory system chaperone-like"/>
    <property type="match status" value="1"/>
</dbReference>